<feature type="domain" description="IrrE N-terminal-like" evidence="1">
    <location>
        <begin position="83"/>
        <end position="177"/>
    </location>
</feature>
<dbReference type="RefSeq" id="WP_112195256.1">
    <property type="nucleotide sequence ID" value="NZ_CP023565.1"/>
</dbReference>
<dbReference type="KEGG" id="lmur:CPS94_02820"/>
<dbReference type="EMBL" id="CP023566">
    <property type="protein sequence ID" value="AWZ41081.1"/>
    <property type="molecule type" value="Genomic_DNA"/>
</dbReference>
<proteinExistence type="predicted"/>
<sequence length="368" mass="42290">MDVRWKFVKDKAIQTLEKYGVQFFPFDLIKFVSGFQNVKLLSYADMSALLNSKGMKTNSEWVKDNLADGSNDAALIKMSNNDGRIIIYNDDNTQNINRRIRFSIAHEIGHIILEPPFVTCIARNGYVEKRNYGSYEVEANTFAQCFLLPTPMITINDTIESLSQKFDVSKEVAKISLSIFKNQRYWGWPTKKKLNFSLLPRKYQTLKNNYVPLWFNGFLAYCKKCYALSLIRTDGNYCSHCDSQNIDIFPINEDFVLNERFGRNIMIYENYEPDQNGKLLKCIRCNNEQLDNDQNFCSICGAPIRNTCSGILSENVVYPLAPPESPCETVLSPNARFCHICGSKSIFYCAKILENKIDLPVDEDDLPF</sequence>
<dbReference type="Gene3D" id="1.10.10.2910">
    <property type="match status" value="1"/>
</dbReference>
<dbReference type="InterPro" id="IPR010359">
    <property type="entry name" value="IrrE_HExxH"/>
</dbReference>
<dbReference type="Proteomes" id="UP000250153">
    <property type="component" value="Chromosome"/>
</dbReference>
<evidence type="ECO:0000313" key="2">
    <source>
        <dbReference type="EMBL" id="AWZ37928.1"/>
    </source>
</evidence>
<accession>A0AAD0PBC8</accession>
<dbReference type="GeneID" id="48466056"/>
<dbReference type="Pfam" id="PF06114">
    <property type="entry name" value="Peptidase_M78"/>
    <property type="match status" value="1"/>
</dbReference>
<name>A0AAD0PBC8_9LACO</name>
<evidence type="ECO:0000313" key="5">
    <source>
        <dbReference type="Proteomes" id="UP000250153"/>
    </source>
</evidence>
<protein>
    <recommendedName>
        <fullName evidence="1">IrrE N-terminal-like domain-containing protein</fullName>
    </recommendedName>
</protein>
<evidence type="ECO:0000259" key="1">
    <source>
        <dbReference type="Pfam" id="PF06114"/>
    </source>
</evidence>
<evidence type="ECO:0000313" key="3">
    <source>
        <dbReference type="EMBL" id="AWZ41081.1"/>
    </source>
</evidence>
<reference evidence="4 5" key="1">
    <citation type="submission" date="2017-09" db="EMBL/GenBank/DDBJ databases">
        <title>Predominant Lactobacillus spp. isolated from feces of mice subjected to short-term calorie restriction.</title>
        <authorList>
            <person name="Zhang C."/>
            <person name="Zhao L."/>
            <person name="Pan F."/>
        </authorList>
    </citation>
    <scope>NUCLEOTIDE SEQUENCE [LARGE SCALE GENOMIC DNA]</scope>
    <source>
        <strain evidence="3 4">CR141</strain>
        <strain evidence="2 5">CR147</strain>
    </source>
</reference>
<keyword evidence="4" id="KW-1185">Reference proteome</keyword>
<organism evidence="2 5">
    <name type="scientific">Ligilactobacillus murinus</name>
    <dbReference type="NCBI Taxonomy" id="1622"/>
    <lineage>
        <taxon>Bacteria</taxon>
        <taxon>Bacillati</taxon>
        <taxon>Bacillota</taxon>
        <taxon>Bacilli</taxon>
        <taxon>Lactobacillales</taxon>
        <taxon>Lactobacillaceae</taxon>
        <taxon>Ligilactobacillus</taxon>
    </lineage>
</organism>
<evidence type="ECO:0000313" key="4">
    <source>
        <dbReference type="Proteomes" id="UP000250143"/>
    </source>
</evidence>
<dbReference type="Proteomes" id="UP000250143">
    <property type="component" value="Chromosome"/>
</dbReference>
<gene>
    <name evidence="3" type="ORF">CPQ89_08645</name>
    <name evidence="2" type="ORF">CPS94_02820</name>
</gene>
<dbReference type="AlphaFoldDB" id="A0AAD0PBC8"/>
<dbReference type="EMBL" id="CP023565">
    <property type="protein sequence ID" value="AWZ37928.1"/>
    <property type="molecule type" value="Genomic_DNA"/>
</dbReference>